<evidence type="ECO:0000313" key="3">
    <source>
        <dbReference type="Proteomes" id="UP001623348"/>
    </source>
</evidence>
<dbReference type="Proteomes" id="UP001623348">
    <property type="component" value="Unassembled WGS sequence"/>
</dbReference>
<gene>
    <name evidence="2" type="ORF">GRJ2_001905900</name>
</gene>
<sequence>MHHVPESARFTNGITGDVACAGPGTIKLLAWKLNGTSIDIGMDYRYSVVEGNLLINNPNKTQDTGTYQCVATNPFGTIVSREARLQFACPVDRE</sequence>
<dbReference type="FunFam" id="2.60.40.10:FF:000064">
    <property type="entry name" value="Contactin 1"/>
    <property type="match status" value="1"/>
</dbReference>
<organism evidence="2 3">
    <name type="scientific">Grus japonensis</name>
    <name type="common">Japanese crane</name>
    <name type="synonym">Red-crowned crane</name>
    <dbReference type="NCBI Taxonomy" id="30415"/>
    <lineage>
        <taxon>Eukaryota</taxon>
        <taxon>Metazoa</taxon>
        <taxon>Chordata</taxon>
        <taxon>Craniata</taxon>
        <taxon>Vertebrata</taxon>
        <taxon>Euteleostomi</taxon>
        <taxon>Archelosauria</taxon>
        <taxon>Archosauria</taxon>
        <taxon>Dinosauria</taxon>
        <taxon>Saurischia</taxon>
        <taxon>Theropoda</taxon>
        <taxon>Coelurosauria</taxon>
        <taxon>Aves</taxon>
        <taxon>Neognathae</taxon>
        <taxon>Neoaves</taxon>
        <taxon>Gruiformes</taxon>
        <taxon>Gruidae</taxon>
        <taxon>Grus</taxon>
    </lineage>
</organism>
<evidence type="ECO:0000313" key="2">
    <source>
        <dbReference type="EMBL" id="GAB0194406.1"/>
    </source>
</evidence>
<dbReference type="InterPro" id="IPR007110">
    <property type="entry name" value="Ig-like_dom"/>
</dbReference>
<dbReference type="SUPFAM" id="SSF48726">
    <property type="entry name" value="Immunoglobulin"/>
    <property type="match status" value="1"/>
</dbReference>
<dbReference type="PROSITE" id="PS50835">
    <property type="entry name" value="IG_LIKE"/>
    <property type="match status" value="1"/>
</dbReference>
<dbReference type="InterPro" id="IPR013783">
    <property type="entry name" value="Ig-like_fold"/>
</dbReference>
<dbReference type="Pfam" id="PF07679">
    <property type="entry name" value="I-set"/>
    <property type="match status" value="1"/>
</dbReference>
<accession>A0ABC9XAD9</accession>
<protein>
    <submittedName>
        <fullName evidence="2">Contactin-4</fullName>
    </submittedName>
</protein>
<dbReference type="InterPro" id="IPR013098">
    <property type="entry name" value="Ig_I-set"/>
</dbReference>
<name>A0ABC9XAD9_GRUJA</name>
<reference evidence="2 3" key="1">
    <citation type="submission" date="2024-06" db="EMBL/GenBank/DDBJ databases">
        <title>The draft genome of Grus japonensis, version 3.</title>
        <authorList>
            <person name="Nabeshima K."/>
            <person name="Suzuki S."/>
            <person name="Onuma M."/>
        </authorList>
    </citation>
    <scope>NUCLEOTIDE SEQUENCE [LARGE SCALE GENOMIC DNA]</scope>
    <source>
        <strain evidence="2 3">451A</strain>
    </source>
</reference>
<evidence type="ECO:0000259" key="1">
    <source>
        <dbReference type="PROSITE" id="PS50835"/>
    </source>
</evidence>
<dbReference type="EMBL" id="BAAFJT010000011">
    <property type="protein sequence ID" value="GAB0194406.1"/>
    <property type="molecule type" value="Genomic_DNA"/>
</dbReference>
<feature type="domain" description="Ig-like" evidence="1">
    <location>
        <begin position="1"/>
        <end position="86"/>
    </location>
</feature>
<dbReference type="Gene3D" id="2.60.40.10">
    <property type="entry name" value="Immunoglobulins"/>
    <property type="match status" value="1"/>
</dbReference>
<dbReference type="AlphaFoldDB" id="A0ABC9XAD9"/>
<keyword evidence="3" id="KW-1185">Reference proteome</keyword>
<dbReference type="InterPro" id="IPR036179">
    <property type="entry name" value="Ig-like_dom_sf"/>
</dbReference>
<comment type="caution">
    <text evidence="2">The sequence shown here is derived from an EMBL/GenBank/DDBJ whole genome shotgun (WGS) entry which is preliminary data.</text>
</comment>
<proteinExistence type="predicted"/>